<dbReference type="PROSITE" id="PS50157">
    <property type="entry name" value="ZINC_FINGER_C2H2_2"/>
    <property type="match status" value="3"/>
</dbReference>
<dbReference type="PANTHER" id="PTHR19818:SF159">
    <property type="entry name" value="C2H2-TYPE DOMAIN-CONTAINING PROTEIN"/>
    <property type="match status" value="1"/>
</dbReference>
<dbReference type="PROSITE" id="PS00028">
    <property type="entry name" value="ZINC_FINGER_C2H2_1"/>
    <property type="match status" value="3"/>
</dbReference>
<dbReference type="GO" id="GO:0045944">
    <property type="term" value="P:positive regulation of transcription by RNA polymerase II"/>
    <property type="evidence" value="ECO:0007669"/>
    <property type="project" value="UniProtKB-ARBA"/>
</dbReference>
<dbReference type="GO" id="GO:0008270">
    <property type="term" value="F:zinc ion binding"/>
    <property type="evidence" value="ECO:0007669"/>
    <property type="project" value="UniProtKB-KW"/>
</dbReference>
<evidence type="ECO:0000313" key="8">
    <source>
        <dbReference type="Proteomes" id="UP001219568"/>
    </source>
</evidence>
<dbReference type="SMART" id="SM00355">
    <property type="entry name" value="ZnF_C2H2"/>
    <property type="match status" value="3"/>
</dbReference>
<evidence type="ECO:0000256" key="4">
    <source>
        <dbReference type="ARBA" id="ARBA00022833"/>
    </source>
</evidence>
<dbReference type="AlphaFoldDB" id="A0AAD6IA62"/>
<keyword evidence="3 5" id="KW-0863">Zinc-finger</keyword>
<name>A0AAD6IA62_PENCN</name>
<sequence>MSPGSKRNFTCSWERCGKSFHRKSDLCQHYRIHTNERPYHCKVKGCNKSFIQRSALTVHSRIHTGEKPYVCDHEGCQKAFSDSSSLARHRRIHAEKRLCVCQEETCGLSFSHKAVLTKRQRGFQSPGCFIQPPSKDSTLERYNQHETSAAVSIRNTQDQNSFALQPFYPQSASPSHELCSIHGVSMGSVHVHEGSPASVAQSVPLFSATNLQYVWQLVPPPHHEMPAAMSIPNAQDQNSIALEAFYPQSASPSHELCSIHGVSMGSVHVHEGSPASVAQSVPLFSATNLQYVWQLVPPQHYATQQYHNTHDFCRRVSELGPECLLL</sequence>
<protein>
    <recommendedName>
        <fullName evidence="6">C2H2-type domain-containing protein</fullName>
    </recommendedName>
</protein>
<dbReference type="InterPro" id="IPR013087">
    <property type="entry name" value="Znf_C2H2_type"/>
</dbReference>
<evidence type="ECO:0000313" key="7">
    <source>
        <dbReference type="EMBL" id="KAJ6038817.1"/>
    </source>
</evidence>
<dbReference type="GO" id="GO:0000981">
    <property type="term" value="F:DNA-binding transcription factor activity, RNA polymerase II-specific"/>
    <property type="evidence" value="ECO:0007669"/>
    <property type="project" value="UniProtKB-ARBA"/>
</dbReference>
<keyword evidence="8" id="KW-1185">Reference proteome</keyword>
<keyword evidence="1" id="KW-0479">Metal-binding</keyword>
<feature type="domain" description="C2H2-type" evidence="6">
    <location>
        <begin position="39"/>
        <end position="68"/>
    </location>
</feature>
<dbReference type="EMBL" id="JAQJZL010000008">
    <property type="protein sequence ID" value="KAJ6038817.1"/>
    <property type="molecule type" value="Genomic_DNA"/>
</dbReference>
<feature type="domain" description="C2H2-type" evidence="6">
    <location>
        <begin position="69"/>
        <end position="98"/>
    </location>
</feature>
<feature type="domain" description="C2H2-type" evidence="6">
    <location>
        <begin position="9"/>
        <end position="38"/>
    </location>
</feature>
<dbReference type="Pfam" id="PF00096">
    <property type="entry name" value="zf-C2H2"/>
    <property type="match status" value="3"/>
</dbReference>
<gene>
    <name evidence="7" type="ORF">N7460_007534</name>
</gene>
<dbReference type="FunFam" id="3.30.160.60:FF:000125">
    <property type="entry name" value="Putative zinc finger protein 143"/>
    <property type="match status" value="1"/>
</dbReference>
<evidence type="ECO:0000256" key="2">
    <source>
        <dbReference type="ARBA" id="ARBA00022737"/>
    </source>
</evidence>
<evidence type="ECO:0000256" key="5">
    <source>
        <dbReference type="PROSITE-ProRule" id="PRU00042"/>
    </source>
</evidence>
<dbReference type="GO" id="GO:0000978">
    <property type="term" value="F:RNA polymerase II cis-regulatory region sequence-specific DNA binding"/>
    <property type="evidence" value="ECO:0007669"/>
    <property type="project" value="TreeGrafter"/>
</dbReference>
<keyword evidence="4" id="KW-0862">Zinc</keyword>
<dbReference type="GO" id="GO:0005634">
    <property type="term" value="C:nucleus"/>
    <property type="evidence" value="ECO:0007669"/>
    <property type="project" value="TreeGrafter"/>
</dbReference>
<accession>A0AAD6IA62</accession>
<keyword evidence="2" id="KW-0677">Repeat</keyword>
<comment type="caution">
    <text evidence="7">The sequence shown here is derived from an EMBL/GenBank/DDBJ whole genome shotgun (WGS) entry which is preliminary data.</text>
</comment>
<dbReference type="Gene3D" id="3.30.160.60">
    <property type="entry name" value="Classic Zinc Finger"/>
    <property type="match status" value="3"/>
</dbReference>
<reference evidence="7" key="2">
    <citation type="submission" date="2023-01" db="EMBL/GenBank/DDBJ databases">
        <authorList>
            <person name="Petersen C."/>
        </authorList>
    </citation>
    <scope>NUCLEOTIDE SEQUENCE</scope>
    <source>
        <strain evidence="7">IBT 15450</strain>
    </source>
</reference>
<dbReference type="Proteomes" id="UP001219568">
    <property type="component" value="Unassembled WGS sequence"/>
</dbReference>
<dbReference type="PANTHER" id="PTHR19818">
    <property type="entry name" value="ZINC FINGER PROTEIN ZIC AND GLI"/>
    <property type="match status" value="1"/>
</dbReference>
<proteinExistence type="predicted"/>
<evidence type="ECO:0000256" key="1">
    <source>
        <dbReference type="ARBA" id="ARBA00022723"/>
    </source>
</evidence>
<reference evidence="7" key="1">
    <citation type="journal article" date="2023" name="IMA Fungus">
        <title>Comparative genomic study of the Penicillium genus elucidates a diverse pangenome and 15 lateral gene transfer events.</title>
        <authorList>
            <person name="Petersen C."/>
            <person name="Sorensen T."/>
            <person name="Nielsen M.R."/>
            <person name="Sondergaard T.E."/>
            <person name="Sorensen J.L."/>
            <person name="Fitzpatrick D.A."/>
            <person name="Frisvad J.C."/>
            <person name="Nielsen K.L."/>
        </authorList>
    </citation>
    <scope>NUCLEOTIDE SEQUENCE</scope>
    <source>
        <strain evidence="7">IBT 15450</strain>
    </source>
</reference>
<dbReference type="FunFam" id="3.30.160.60:FF:000072">
    <property type="entry name" value="zinc finger protein 143 isoform X1"/>
    <property type="match status" value="1"/>
</dbReference>
<organism evidence="7 8">
    <name type="scientific">Penicillium canescens</name>
    <dbReference type="NCBI Taxonomy" id="5083"/>
    <lineage>
        <taxon>Eukaryota</taxon>
        <taxon>Fungi</taxon>
        <taxon>Dikarya</taxon>
        <taxon>Ascomycota</taxon>
        <taxon>Pezizomycotina</taxon>
        <taxon>Eurotiomycetes</taxon>
        <taxon>Eurotiomycetidae</taxon>
        <taxon>Eurotiales</taxon>
        <taxon>Aspergillaceae</taxon>
        <taxon>Penicillium</taxon>
    </lineage>
</organism>
<dbReference type="SUPFAM" id="SSF57667">
    <property type="entry name" value="beta-beta-alpha zinc fingers"/>
    <property type="match status" value="2"/>
</dbReference>
<dbReference type="InterPro" id="IPR050329">
    <property type="entry name" value="GLI_C2H2-zinc-finger"/>
</dbReference>
<evidence type="ECO:0000259" key="6">
    <source>
        <dbReference type="PROSITE" id="PS50157"/>
    </source>
</evidence>
<evidence type="ECO:0000256" key="3">
    <source>
        <dbReference type="ARBA" id="ARBA00022771"/>
    </source>
</evidence>
<dbReference type="InterPro" id="IPR036236">
    <property type="entry name" value="Znf_C2H2_sf"/>
</dbReference>